<evidence type="ECO:0000259" key="2">
    <source>
        <dbReference type="Pfam" id="PF12872"/>
    </source>
</evidence>
<evidence type="ECO:0000313" key="3">
    <source>
        <dbReference type="EMBL" id="ETO09156.1"/>
    </source>
</evidence>
<gene>
    <name evidence="3" type="ORF">RFI_28229</name>
</gene>
<proteinExistence type="predicted"/>
<feature type="domain" description="HTH OST-type" evidence="2">
    <location>
        <begin position="43"/>
        <end position="83"/>
    </location>
</feature>
<organism evidence="3 4">
    <name type="scientific">Reticulomyxa filosa</name>
    <dbReference type="NCBI Taxonomy" id="46433"/>
    <lineage>
        <taxon>Eukaryota</taxon>
        <taxon>Sar</taxon>
        <taxon>Rhizaria</taxon>
        <taxon>Retaria</taxon>
        <taxon>Foraminifera</taxon>
        <taxon>Monothalamids</taxon>
        <taxon>Reticulomyxidae</taxon>
        <taxon>Reticulomyxa</taxon>
    </lineage>
</organism>
<name>X6M684_RETFI</name>
<dbReference type="Gene3D" id="3.30.420.610">
    <property type="entry name" value="LOTUS domain-like"/>
    <property type="match status" value="1"/>
</dbReference>
<dbReference type="InterPro" id="IPR025605">
    <property type="entry name" value="OST-HTH/LOTUS_dom"/>
</dbReference>
<feature type="region of interest" description="Disordered" evidence="1">
    <location>
        <begin position="147"/>
        <end position="167"/>
    </location>
</feature>
<dbReference type="InterPro" id="IPR041966">
    <property type="entry name" value="LOTUS-like"/>
</dbReference>
<dbReference type="EMBL" id="ASPP01024298">
    <property type="protein sequence ID" value="ETO09156.1"/>
    <property type="molecule type" value="Genomic_DNA"/>
</dbReference>
<accession>X6M684</accession>
<dbReference type="Pfam" id="PF12872">
    <property type="entry name" value="OST-HTH"/>
    <property type="match status" value="1"/>
</dbReference>
<comment type="caution">
    <text evidence="3">The sequence shown here is derived from an EMBL/GenBank/DDBJ whole genome shotgun (WGS) entry which is preliminary data.</text>
</comment>
<dbReference type="Proteomes" id="UP000023152">
    <property type="component" value="Unassembled WGS sequence"/>
</dbReference>
<keyword evidence="4" id="KW-1185">Reference proteome</keyword>
<protein>
    <recommendedName>
        <fullName evidence="2">HTH OST-type domain-containing protein</fullName>
    </recommendedName>
</protein>
<evidence type="ECO:0000256" key="1">
    <source>
        <dbReference type="SAM" id="MobiDB-lite"/>
    </source>
</evidence>
<sequence>MPRLRIDELKWKILQIFINETTNQVGPNNSNDNTDTNNNNNNNKVLSLAEFENEFARRHKAYLDPQLYGYHSLYDLLLTLKDILYFSQTPLQTPLIMPLPRLIPLLIPTTIPAPASTSILNQASSQMPASFPISVPVPMPILIQKHAQEHEQKQPHQHHHYQQQQQQQQSYQLQQQLQLQLQQQQLGRLILNPLLPTHSSIPPNTARVAKSNFENRSFFVSRSQSANPLIAPPMPIYLSLAALKKI</sequence>
<evidence type="ECO:0000313" key="4">
    <source>
        <dbReference type="Proteomes" id="UP000023152"/>
    </source>
</evidence>
<dbReference type="AlphaFoldDB" id="X6M684"/>
<reference evidence="3 4" key="1">
    <citation type="journal article" date="2013" name="Curr. Biol.">
        <title>The Genome of the Foraminiferan Reticulomyxa filosa.</title>
        <authorList>
            <person name="Glockner G."/>
            <person name="Hulsmann N."/>
            <person name="Schleicher M."/>
            <person name="Noegel A.A."/>
            <person name="Eichinger L."/>
            <person name="Gallinger C."/>
            <person name="Pawlowski J."/>
            <person name="Sierra R."/>
            <person name="Euteneuer U."/>
            <person name="Pillet L."/>
            <person name="Moustafa A."/>
            <person name="Platzer M."/>
            <person name="Groth M."/>
            <person name="Szafranski K."/>
            <person name="Schliwa M."/>
        </authorList>
    </citation>
    <scope>NUCLEOTIDE SEQUENCE [LARGE SCALE GENOMIC DNA]</scope>
</reference>